<sequence length="119" mass="13171">MVKEVSTEQDFNDVLDQASQNNSLVVVDFFTSWCGPCKVLGPLFNDVADSFEGKSVVFIKVNCETLDELAENYDIASIPTMKFLVDKTVVHTHSGLASKDELSNMVDKYLDALSGDKKE</sequence>
<dbReference type="PROSITE" id="PS00194">
    <property type="entry name" value="THIOREDOXIN_1"/>
    <property type="match status" value="1"/>
</dbReference>
<dbReference type="PROSITE" id="PS51352">
    <property type="entry name" value="THIOREDOXIN_2"/>
    <property type="match status" value="1"/>
</dbReference>
<dbReference type="Pfam" id="PF00085">
    <property type="entry name" value="Thioredoxin"/>
    <property type="match status" value="1"/>
</dbReference>
<name>A0A6C0ACC9_9ZZZZ</name>
<dbReference type="PIRSF" id="PIRSF000077">
    <property type="entry name" value="Thioredoxin"/>
    <property type="match status" value="1"/>
</dbReference>
<dbReference type="InterPro" id="IPR036249">
    <property type="entry name" value="Thioredoxin-like_sf"/>
</dbReference>
<organism evidence="3">
    <name type="scientific">viral metagenome</name>
    <dbReference type="NCBI Taxonomy" id="1070528"/>
    <lineage>
        <taxon>unclassified sequences</taxon>
        <taxon>metagenomes</taxon>
        <taxon>organismal metagenomes</taxon>
    </lineage>
</organism>
<dbReference type="InterPro" id="IPR017937">
    <property type="entry name" value="Thioredoxin_CS"/>
</dbReference>
<evidence type="ECO:0000256" key="1">
    <source>
        <dbReference type="ARBA" id="ARBA00023157"/>
    </source>
</evidence>
<protein>
    <recommendedName>
        <fullName evidence="2">Thioredoxin domain-containing protein</fullName>
    </recommendedName>
</protein>
<dbReference type="CDD" id="cd02947">
    <property type="entry name" value="TRX_family"/>
    <property type="match status" value="1"/>
</dbReference>
<dbReference type="EMBL" id="MN740545">
    <property type="protein sequence ID" value="QHS77369.1"/>
    <property type="molecule type" value="Genomic_DNA"/>
</dbReference>
<reference evidence="3" key="1">
    <citation type="journal article" date="2020" name="Nature">
        <title>Giant virus diversity and host interactions through global metagenomics.</title>
        <authorList>
            <person name="Schulz F."/>
            <person name="Roux S."/>
            <person name="Paez-Espino D."/>
            <person name="Jungbluth S."/>
            <person name="Walsh D.A."/>
            <person name="Denef V.J."/>
            <person name="McMahon K.D."/>
            <person name="Konstantinidis K.T."/>
            <person name="Eloe-Fadrosh E.A."/>
            <person name="Kyrpides N.C."/>
            <person name="Woyke T."/>
        </authorList>
    </citation>
    <scope>NUCLEOTIDE SEQUENCE</scope>
    <source>
        <strain evidence="3">GVMAG-S-1004661-13</strain>
    </source>
</reference>
<dbReference type="InterPro" id="IPR013766">
    <property type="entry name" value="Thioredoxin_domain"/>
</dbReference>
<dbReference type="AlphaFoldDB" id="A0A6C0ACC9"/>
<dbReference type="GO" id="GO:0015035">
    <property type="term" value="F:protein-disulfide reductase activity"/>
    <property type="evidence" value="ECO:0007669"/>
    <property type="project" value="InterPro"/>
</dbReference>
<keyword evidence="1" id="KW-1015">Disulfide bond</keyword>
<proteinExistence type="predicted"/>
<dbReference type="PANTHER" id="PTHR46115">
    <property type="entry name" value="THIOREDOXIN-LIKE PROTEIN 1"/>
    <property type="match status" value="1"/>
</dbReference>
<feature type="domain" description="Thioredoxin" evidence="2">
    <location>
        <begin position="1"/>
        <end position="111"/>
    </location>
</feature>
<evidence type="ECO:0000259" key="2">
    <source>
        <dbReference type="PROSITE" id="PS51352"/>
    </source>
</evidence>
<accession>A0A6C0ACC9</accession>
<dbReference type="SUPFAM" id="SSF52833">
    <property type="entry name" value="Thioredoxin-like"/>
    <property type="match status" value="1"/>
</dbReference>
<dbReference type="InterPro" id="IPR005746">
    <property type="entry name" value="Thioredoxin"/>
</dbReference>
<dbReference type="Gene3D" id="3.40.30.10">
    <property type="entry name" value="Glutaredoxin"/>
    <property type="match status" value="1"/>
</dbReference>
<dbReference type="PRINTS" id="PR00421">
    <property type="entry name" value="THIOREDOXIN"/>
</dbReference>
<evidence type="ECO:0000313" key="3">
    <source>
        <dbReference type="EMBL" id="QHS77369.1"/>
    </source>
</evidence>